<sequence length="114" mass="12468">MPRTWFRRGLVALLAAVAVWGYGIAGSFGINELDETCQQVHGQPYDGDYRHREWSGPPPLYPLHNMCNEHYDLIPGWINPTIAVLAVSGGGMAVFAAVSWTSDVVGRRIRSAGA</sequence>
<dbReference type="EMBL" id="JACGWV010000003">
    <property type="protein sequence ID" value="MBA8811306.1"/>
    <property type="molecule type" value="Genomic_DNA"/>
</dbReference>
<dbReference type="Proteomes" id="UP000540568">
    <property type="component" value="Unassembled WGS sequence"/>
</dbReference>
<proteinExistence type="predicted"/>
<comment type="caution">
    <text evidence="1">The sequence shown here is derived from an EMBL/GenBank/DDBJ whole genome shotgun (WGS) entry which is preliminary data.</text>
</comment>
<gene>
    <name evidence="1" type="ORF">FHX71_005313</name>
</gene>
<evidence type="ECO:0000313" key="1">
    <source>
        <dbReference type="EMBL" id="MBA8811306.1"/>
    </source>
</evidence>
<dbReference type="RefSeq" id="WP_182620455.1">
    <property type="nucleotide sequence ID" value="NZ_BAAATF010000001.1"/>
</dbReference>
<protein>
    <submittedName>
        <fullName evidence="1">Uncharacterized protein</fullName>
    </submittedName>
</protein>
<dbReference type="AlphaFoldDB" id="A0A7W3JEG8"/>
<organism evidence="1 2">
    <name type="scientific">Promicromonospora sukumoe</name>
    <dbReference type="NCBI Taxonomy" id="88382"/>
    <lineage>
        <taxon>Bacteria</taxon>
        <taxon>Bacillati</taxon>
        <taxon>Actinomycetota</taxon>
        <taxon>Actinomycetes</taxon>
        <taxon>Micrococcales</taxon>
        <taxon>Promicromonosporaceae</taxon>
        <taxon>Promicromonospora</taxon>
    </lineage>
</organism>
<name>A0A7W3JEG8_9MICO</name>
<evidence type="ECO:0000313" key="2">
    <source>
        <dbReference type="Proteomes" id="UP000540568"/>
    </source>
</evidence>
<keyword evidence="2" id="KW-1185">Reference proteome</keyword>
<reference evidence="1 2" key="1">
    <citation type="submission" date="2020-07" db="EMBL/GenBank/DDBJ databases">
        <title>Sequencing the genomes of 1000 actinobacteria strains.</title>
        <authorList>
            <person name="Klenk H.-P."/>
        </authorList>
    </citation>
    <scope>NUCLEOTIDE SEQUENCE [LARGE SCALE GENOMIC DNA]</scope>
    <source>
        <strain evidence="1 2">DSM 44121</strain>
    </source>
</reference>
<accession>A0A7W3JEG8</accession>